<feature type="site" description="Interaction with DNA" evidence="10">
    <location>
        <position position="312"/>
    </location>
</feature>
<dbReference type="InterPro" id="IPR006171">
    <property type="entry name" value="TOPRIM_dom"/>
</dbReference>
<evidence type="ECO:0000259" key="12">
    <source>
        <dbReference type="PROSITE" id="PS50880"/>
    </source>
</evidence>
<reference evidence="15" key="2">
    <citation type="journal article" date="2023" name="Nat. Commun.">
        <title>Cultivation of marine bacteria of the SAR202 clade.</title>
        <authorList>
            <person name="Lim Y."/>
            <person name="Seo J.H."/>
            <person name="Giovannoni S.J."/>
            <person name="Kang I."/>
            <person name="Cho J.C."/>
        </authorList>
    </citation>
    <scope>NUCLEOTIDE SEQUENCE</scope>
    <source>
        <strain evidence="15">JH1073</strain>
    </source>
</reference>
<dbReference type="Gene3D" id="2.70.20.10">
    <property type="entry name" value="Topoisomerase I, domain 3"/>
    <property type="match status" value="1"/>
</dbReference>
<feature type="site" description="Interaction with DNA" evidence="10">
    <location>
        <position position="37"/>
    </location>
</feature>
<dbReference type="Pfam" id="PF01751">
    <property type="entry name" value="Toprim"/>
    <property type="match status" value="1"/>
</dbReference>
<dbReference type="Proteomes" id="UP001219901">
    <property type="component" value="Chromosome"/>
</dbReference>
<dbReference type="PROSITE" id="PS52039">
    <property type="entry name" value="TOPO_IA_2"/>
    <property type="match status" value="1"/>
</dbReference>
<evidence type="ECO:0000256" key="8">
    <source>
        <dbReference type="ARBA" id="ARBA00023125"/>
    </source>
</evidence>
<dbReference type="InterPro" id="IPR013826">
    <property type="entry name" value="Topo_IA_cen_sub3"/>
</dbReference>
<keyword evidence="6" id="KW-0460">Magnesium</keyword>
<keyword evidence="16" id="KW-1185">Reference proteome</keyword>
<dbReference type="GO" id="GO:0005694">
    <property type="term" value="C:chromosome"/>
    <property type="evidence" value="ECO:0007669"/>
    <property type="project" value="InterPro"/>
</dbReference>
<evidence type="ECO:0000256" key="6">
    <source>
        <dbReference type="ARBA" id="ARBA00022842"/>
    </source>
</evidence>
<evidence type="ECO:0000256" key="9">
    <source>
        <dbReference type="ARBA" id="ARBA00023235"/>
    </source>
</evidence>
<evidence type="ECO:0000313" key="16">
    <source>
        <dbReference type="Proteomes" id="UP001219901"/>
    </source>
</evidence>
<accession>A0AAJ6CUA4</accession>
<keyword evidence="3" id="KW-0479">Metal-binding</keyword>
<comment type="catalytic activity">
    <reaction evidence="1 10">
        <text>ATP-independent breakage of single-stranded DNA, followed by passage and rejoining.</text>
        <dbReference type="EC" id="5.6.2.1"/>
    </reaction>
</comment>
<dbReference type="InterPro" id="IPR028612">
    <property type="entry name" value="Topoisom_1_IA"/>
</dbReference>
<comment type="similarity">
    <text evidence="2 10">Belongs to the type IA topoisomerase family.</text>
</comment>
<dbReference type="InterPro" id="IPR013498">
    <property type="entry name" value="Topo_IA_Znf"/>
</dbReference>
<dbReference type="Gene3D" id="1.10.290.10">
    <property type="entry name" value="Topoisomerase I, domain 4"/>
    <property type="match status" value="1"/>
</dbReference>
<dbReference type="Gene3D" id="3.30.65.10">
    <property type="entry name" value="Bacterial Topoisomerase I, domain 1"/>
    <property type="match status" value="1"/>
</dbReference>
<evidence type="ECO:0000256" key="11">
    <source>
        <dbReference type="SAM" id="MobiDB-lite"/>
    </source>
</evidence>
<dbReference type="GO" id="GO:0008270">
    <property type="term" value="F:zinc ion binding"/>
    <property type="evidence" value="ECO:0007669"/>
    <property type="project" value="UniProtKB-KW"/>
</dbReference>
<dbReference type="SMART" id="SM00437">
    <property type="entry name" value="TOP1Ac"/>
    <property type="match status" value="1"/>
</dbReference>
<feature type="region of interest" description="Disordered" evidence="11">
    <location>
        <begin position="667"/>
        <end position="698"/>
    </location>
</feature>
<comment type="function">
    <text evidence="10">Releases the supercoiling and torsional tension of DNA, which is introduced during the DNA replication and transcription, by transiently cleaving and rejoining one strand of the DNA duplex. Introduces a single-strand break via transesterification at a target site in duplex DNA. The scissile phosphodiester is attacked by the catalytic tyrosine of the enzyme, resulting in the formation of a DNA-(5'-phosphotyrosyl)-enzyme intermediate and the expulsion of a 3'-OH DNA strand. The free DNA strand then undergoes passage around the unbroken strand, thus removing DNA supercoils. Finally, in the religation step, the DNA 3'-OH attacks the covalent intermediate to expel the active-site tyrosine and restore the DNA phosphodiester backbone.</text>
</comment>
<evidence type="ECO:0000256" key="10">
    <source>
        <dbReference type="HAMAP-Rule" id="MF_00952"/>
    </source>
</evidence>
<dbReference type="InterPro" id="IPR023406">
    <property type="entry name" value="Topo_IA_AS"/>
</dbReference>
<dbReference type="SMART" id="SM00436">
    <property type="entry name" value="TOP1Bc"/>
    <property type="match status" value="1"/>
</dbReference>
<evidence type="ECO:0000313" key="14">
    <source>
        <dbReference type="EMBL" id="MDG0867144.1"/>
    </source>
</evidence>
<dbReference type="InterPro" id="IPR013825">
    <property type="entry name" value="Topo_IA_cen_sub2"/>
</dbReference>
<dbReference type="EMBL" id="WMBE01000002">
    <property type="protein sequence ID" value="MDG0867144.1"/>
    <property type="molecule type" value="Genomic_DNA"/>
</dbReference>
<keyword evidence="8 10" id="KW-0238">DNA-binding</keyword>
<dbReference type="InterPro" id="IPR005733">
    <property type="entry name" value="TopoI_bac-type"/>
</dbReference>
<evidence type="ECO:0000259" key="13">
    <source>
        <dbReference type="PROSITE" id="PS52039"/>
    </source>
</evidence>
<dbReference type="SUPFAM" id="SSF57783">
    <property type="entry name" value="Zinc beta-ribbon"/>
    <property type="match status" value="1"/>
</dbReference>
<dbReference type="InterPro" id="IPR023405">
    <property type="entry name" value="Topo_IA_core_domain"/>
</dbReference>
<dbReference type="GO" id="GO:0006265">
    <property type="term" value="P:DNA topological change"/>
    <property type="evidence" value="ECO:0007669"/>
    <property type="project" value="UniProtKB-UniRule"/>
</dbReference>
<comment type="subunit">
    <text evidence="10">Monomer.</text>
</comment>
<organism evidence="15 16">
    <name type="scientific">Candidatus Lucifugimonas marina</name>
    <dbReference type="NCBI Taxonomy" id="3038979"/>
    <lineage>
        <taxon>Bacteria</taxon>
        <taxon>Bacillati</taxon>
        <taxon>Chloroflexota</taxon>
        <taxon>Dehalococcoidia</taxon>
        <taxon>SAR202 cluster</taxon>
        <taxon>Candidatus Lucifugimonadales</taxon>
        <taxon>Candidatus Lucifugimonadaceae</taxon>
        <taxon>Candidatus Lucifugimonas</taxon>
    </lineage>
</organism>
<dbReference type="InterPro" id="IPR000380">
    <property type="entry name" value="Topo_IA"/>
</dbReference>
<dbReference type="AlphaFoldDB" id="A0AAJ6CUA4"/>
<dbReference type="GO" id="GO:0003917">
    <property type="term" value="F:DNA topoisomerase type I (single strand cut, ATP-independent) activity"/>
    <property type="evidence" value="ECO:0007669"/>
    <property type="project" value="UniProtKB-UniRule"/>
</dbReference>
<dbReference type="InterPro" id="IPR003602">
    <property type="entry name" value="Topo_IA_DNA-bd_dom"/>
</dbReference>
<dbReference type="EC" id="5.6.2.1" evidence="10"/>
<feature type="domain" description="Toprim" evidence="12">
    <location>
        <begin position="7"/>
        <end position="119"/>
    </location>
</feature>
<dbReference type="PROSITE" id="PS00396">
    <property type="entry name" value="TOPO_IA_1"/>
    <property type="match status" value="1"/>
</dbReference>
<feature type="site" description="Interaction with DNA" evidence="10">
    <location>
        <position position="146"/>
    </location>
</feature>
<keyword evidence="7 10" id="KW-0799">Topoisomerase</keyword>
<evidence type="ECO:0000256" key="4">
    <source>
        <dbReference type="ARBA" id="ARBA00022771"/>
    </source>
</evidence>
<name>A0AAJ6CUA4_9CHLR</name>
<feature type="region of interest" description="Interaction with DNA" evidence="10">
    <location>
        <begin position="169"/>
        <end position="174"/>
    </location>
</feature>
<evidence type="ECO:0000256" key="1">
    <source>
        <dbReference type="ARBA" id="ARBA00000213"/>
    </source>
</evidence>
<dbReference type="PANTHER" id="PTHR42785:SF1">
    <property type="entry name" value="DNA TOPOISOMERASE"/>
    <property type="match status" value="1"/>
</dbReference>
<evidence type="ECO:0000256" key="2">
    <source>
        <dbReference type="ARBA" id="ARBA00009446"/>
    </source>
</evidence>
<dbReference type="RefSeq" id="WP_342825189.1">
    <property type="nucleotide sequence ID" value="NZ_CP046146.1"/>
</dbReference>
<keyword evidence="5" id="KW-0862">Zinc</keyword>
<dbReference type="GO" id="GO:0003677">
    <property type="term" value="F:DNA binding"/>
    <property type="evidence" value="ECO:0007669"/>
    <property type="project" value="UniProtKB-KW"/>
</dbReference>
<feature type="domain" description="Topo IA-type catalytic" evidence="13">
    <location>
        <begin position="135"/>
        <end position="576"/>
    </location>
</feature>
<dbReference type="Pfam" id="PF01131">
    <property type="entry name" value="Topoisom_bac"/>
    <property type="match status" value="1"/>
</dbReference>
<evidence type="ECO:0000313" key="15">
    <source>
        <dbReference type="EMBL" id="WFG38555.1"/>
    </source>
</evidence>
<dbReference type="HAMAP" id="MF_00952">
    <property type="entry name" value="Topoisom_1_prok"/>
    <property type="match status" value="1"/>
</dbReference>
<dbReference type="NCBIfam" id="TIGR01051">
    <property type="entry name" value="topA_bact"/>
    <property type="match status" value="1"/>
</dbReference>
<dbReference type="InterPro" id="IPR003601">
    <property type="entry name" value="Topo_IA_2"/>
</dbReference>
<feature type="site" description="Interaction with DNA" evidence="10">
    <location>
        <position position="161"/>
    </location>
</feature>
<feature type="site" description="Interaction with DNA" evidence="10">
    <location>
        <position position="145"/>
    </location>
</feature>
<dbReference type="PROSITE" id="PS50880">
    <property type="entry name" value="TOPRIM"/>
    <property type="match status" value="1"/>
</dbReference>
<evidence type="ECO:0000256" key="3">
    <source>
        <dbReference type="ARBA" id="ARBA00022723"/>
    </source>
</evidence>
<reference evidence="16" key="3">
    <citation type="submission" date="2023-06" db="EMBL/GenBank/DDBJ databases">
        <title>Pangenomics reveal diversification of enzyme families and niche specialization in globally abundant SAR202 bacteria.</title>
        <authorList>
            <person name="Saw J.H.W."/>
        </authorList>
    </citation>
    <scope>NUCLEOTIDE SEQUENCE [LARGE SCALE GENOMIC DNA]</scope>
    <source>
        <strain evidence="16">JH1073</strain>
    </source>
</reference>
<evidence type="ECO:0000256" key="7">
    <source>
        <dbReference type="ARBA" id="ARBA00023029"/>
    </source>
</evidence>
<dbReference type="PRINTS" id="PR00417">
    <property type="entry name" value="PRTPISMRASEI"/>
</dbReference>
<dbReference type="SMART" id="SM00493">
    <property type="entry name" value="TOPRIM"/>
    <property type="match status" value="1"/>
</dbReference>
<dbReference type="PANTHER" id="PTHR42785">
    <property type="entry name" value="DNA TOPOISOMERASE, TYPE IA, CORE"/>
    <property type="match status" value="1"/>
</dbReference>
<keyword evidence="9 10" id="KW-0413">Isomerase</keyword>
<feature type="site" description="Interaction with DNA" evidence="10">
    <location>
        <position position="154"/>
    </location>
</feature>
<feature type="compositionally biased region" description="Basic residues" evidence="11">
    <location>
        <begin position="675"/>
        <end position="698"/>
    </location>
</feature>
<dbReference type="InterPro" id="IPR013497">
    <property type="entry name" value="Topo_IA_cen"/>
</dbReference>
<feature type="site" description="Interaction with DNA" evidence="10">
    <location>
        <position position="149"/>
    </location>
</feature>
<feature type="site" description="Interaction with DNA" evidence="10">
    <location>
        <position position="508"/>
    </location>
</feature>
<dbReference type="InterPro" id="IPR013824">
    <property type="entry name" value="Topo_IA_cen_sub1"/>
</dbReference>
<evidence type="ECO:0000256" key="5">
    <source>
        <dbReference type="ARBA" id="ARBA00022833"/>
    </source>
</evidence>
<dbReference type="Pfam" id="PF01396">
    <property type="entry name" value="Zn_ribbon_Top1"/>
    <property type="match status" value="1"/>
</dbReference>
<gene>
    <name evidence="10 15" type="primary">topA</name>
    <name evidence="14" type="ORF">GKO46_08655</name>
    <name evidence="15" type="ORF">GKO48_02660</name>
</gene>
<dbReference type="Gene3D" id="3.40.50.140">
    <property type="match status" value="1"/>
</dbReference>
<feature type="region of interest" description="Disordered" evidence="11">
    <location>
        <begin position="254"/>
        <end position="274"/>
    </location>
</feature>
<dbReference type="Gene3D" id="1.10.460.10">
    <property type="entry name" value="Topoisomerase I, domain 2"/>
    <property type="match status" value="1"/>
</dbReference>
<dbReference type="SUPFAM" id="SSF56712">
    <property type="entry name" value="Prokaryotic type I DNA topoisomerase"/>
    <property type="match status" value="1"/>
</dbReference>
<dbReference type="EMBL" id="CP046147">
    <property type="protein sequence ID" value="WFG38555.1"/>
    <property type="molecule type" value="Genomic_DNA"/>
</dbReference>
<dbReference type="CDD" id="cd03363">
    <property type="entry name" value="TOPRIM_TopoIA_TopoI"/>
    <property type="match status" value="1"/>
</dbReference>
<sequence length="698" mass="77845">MAKTSKRDLVIVESPAKARTVGRFLGDKYVVKASMGHVRDLPKSSLGVDVENMTFEPSYVNVRGRATLIGEIKKAAKQAESVYLATDPDREGEAISWHLVEAADLGKAKNLKRVVFHEITNAAVEEAFSHPRDIDMELVNAQQARRVLDRIVGYKLSPVLWSKVRRGLSAGRVQSVALRIIVDREREIEAFKPEEFWVITVDLETEVGTRKFTFNANLTSVPGQKGKPVVDNETTAMAIKKDLNDGKYTVSKVTRKEAKQRPRPPFTTSTLQQQAARSFRYSAQRTMRIAQDLYEGMELGGGEPVGLITYMRTDSVNLAQNALDEAQAFIKSTYGDEYSTGPKKYKTRSKSAQEAHEAVRPTSAANTPEKIAQYLSSEQLRLYTMIWKRTIASQMADAIVDNTGVDITATAPNGNEYTVRATGSVIKFDGFRKLYIETKDEDAEDDDSKQLPAMNEGDDLKKQTVNADQKFTQPPPRYTEANLIRFLEEQGIGRPSTYASIVGTIERRQYVDREKSRFKPTPLGTAVSDLLTEHFSNIMDMGFTAGMEAKLDSVAEGEQDWVEMLKEFFGPFDKTVEDTMEKAERVDRKKLVQESDEKCEGGDPLVIRSGRYGKFLSCGKFPECRVSISTRPGERATGEVKENWEIAWKTAMEKCAIVHPEAAAAAAEEAEAKRASRRKAPKKKAAAKKTKSKAKAKA</sequence>
<feature type="active site" description="O-(5'-phospho-DNA)-tyrosine intermediate" evidence="10">
    <location>
        <position position="310"/>
    </location>
</feature>
<protein>
    <recommendedName>
        <fullName evidence="10">DNA topoisomerase 1</fullName>
        <ecNumber evidence="10">5.6.2.1</ecNumber>
    </recommendedName>
    <alternativeName>
        <fullName evidence="10">DNA topoisomerase I</fullName>
    </alternativeName>
</protein>
<dbReference type="InterPro" id="IPR034149">
    <property type="entry name" value="TOPRIM_TopoI"/>
</dbReference>
<proteinExistence type="inferred from homology"/>
<keyword evidence="4" id="KW-0863">Zinc-finger</keyword>
<dbReference type="CDD" id="cd00186">
    <property type="entry name" value="TOP1Ac"/>
    <property type="match status" value="1"/>
</dbReference>
<reference evidence="16 17" key="1">
    <citation type="submission" date="2019-11" db="EMBL/GenBank/DDBJ databases">
        <authorList>
            <person name="Cho J.-C."/>
        </authorList>
    </citation>
    <scope>NUCLEOTIDE SEQUENCE [LARGE SCALE GENOMIC DNA]</scope>
    <source>
        <strain evidence="15 16">JH1073</strain>
        <strain evidence="14 17">JH702</strain>
    </source>
</reference>
<evidence type="ECO:0000313" key="17">
    <source>
        <dbReference type="Proteomes" id="UP001321249"/>
    </source>
</evidence>
<feature type="region of interest" description="Disordered" evidence="11">
    <location>
        <begin position="339"/>
        <end position="365"/>
    </location>
</feature>
<dbReference type="Proteomes" id="UP001321249">
    <property type="component" value="Unassembled WGS sequence"/>
</dbReference>